<dbReference type="InterPro" id="IPR006311">
    <property type="entry name" value="TAT_signal"/>
</dbReference>
<dbReference type="Pfam" id="PF01510">
    <property type="entry name" value="Amidase_2"/>
    <property type="match status" value="1"/>
</dbReference>
<dbReference type="Gene3D" id="3.40.80.10">
    <property type="entry name" value="Peptidoglycan recognition protein-like"/>
    <property type="match status" value="1"/>
</dbReference>
<dbReference type="InterPro" id="IPR002502">
    <property type="entry name" value="Amidase_domain"/>
</dbReference>
<feature type="compositionally biased region" description="Low complexity" evidence="2">
    <location>
        <begin position="38"/>
        <end position="52"/>
    </location>
</feature>
<dbReference type="AlphaFoldDB" id="A0A918BBJ2"/>
<dbReference type="SMART" id="SM00644">
    <property type="entry name" value="Ami_2"/>
    <property type="match status" value="1"/>
</dbReference>
<keyword evidence="6" id="KW-1185">Reference proteome</keyword>
<reference evidence="5" key="1">
    <citation type="journal article" date="2014" name="Int. J. Syst. Evol. Microbiol.">
        <title>Complete genome sequence of Corynebacterium casei LMG S-19264T (=DSM 44701T), isolated from a smear-ripened cheese.</title>
        <authorList>
            <consortium name="US DOE Joint Genome Institute (JGI-PGF)"/>
            <person name="Walter F."/>
            <person name="Albersmeier A."/>
            <person name="Kalinowski J."/>
            <person name="Ruckert C."/>
        </authorList>
    </citation>
    <scope>NUCLEOTIDE SEQUENCE</scope>
    <source>
        <strain evidence="5">JCM 3131</strain>
    </source>
</reference>
<feature type="domain" description="N-acetylmuramoyl-L-alanine amidase" evidence="3">
    <location>
        <begin position="215"/>
        <end position="379"/>
    </location>
</feature>
<dbReference type="GO" id="GO:0008270">
    <property type="term" value="F:zinc ion binding"/>
    <property type="evidence" value="ECO:0007669"/>
    <property type="project" value="InterPro"/>
</dbReference>
<accession>A0A918BBJ2</accession>
<evidence type="ECO:0000313" key="5">
    <source>
        <dbReference type="EMBL" id="GGQ43671.1"/>
    </source>
</evidence>
<evidence type="ECO:0000256" key="2">
    <source>
        <dbReference type="SAM" id="MobiDB-lite"/>
    </source>
</evidence>
<dbReference type="CDD" id="cd06583">
    <property type="entry name" value="PGRP"/>
    <property type="match status" value="1"/>
</dbReference>
<dbReference type="PROSITE" id="PS51318">
    <property type="entry name" value="TAT"/>
    <property type="match status" value="1"/>
</dbReference>
<feature type="domain" description="Peptidoglycan recognition protein family" evidence="4">
    <location>
        <begin position="196"/>
        <end position="357"/>
    </location>
</feature>
<protein>
    <recommendedName>
        <fullName evidence="7">N-acetylmuramoyl-L-alanine amidase</fullName>
    </recommendedName>
</protein>
<evidence type="ECO:0000259" key="3">
    <source>
        <dbReference type="SMART" id="SM00644"/>
    </source>
</evidence>
<dbReference type="PANTHER" id="PTHR11022">
    <property type="entry name" value="PEPTIDOGLYCAN RECOGNITION PROTEIN"/>
    <property type="match status" value="1"/>
</dbReference>
<organism evidence="5 6">
    <name type="scientific">Streptomyces ruber</name>
    <dbReference type="NCBI Taxonomy" id="83378"/>
    <lineage>
        <taxon>Bacteria</taxon>
        <taxon>Bacillati</taxon>
        <taxon>Actinomycetota</taxon>
        <taxon>Actinomycetes</taxon>
        <taxon>Kitasatosporales</taxon>
        <taxon>Streptomycetaceae</taxon>
        <taxon>Streptomyces</taxon>
    </lineage>
</organism>
<evidence type="ECO:0000259" key="4">
    <source>
        <dbReference type="SMART" id="SM00701"/>
    </source>
</evidence>
<evidence type="ECO:0000256" key="1">
    <source>
        <dbReference type="ARBA" id="ARBA00007553"/>
    </source>
</evidence>
<dbReference type="SMART" id="SM00701">
    <property type="entry name" value="PGRP"/>
    <property type="match status" value="1"/>
</dbReference>
<dbReference type="PANTHER" id="PTHR11022:SF41">
    <property type="entry name" value="PEPTIDOGLYCAN-RECOGNITION PROTEIN LC-RELATED"/>
    <property type="match status" value="1"/>
</dbReference>
<dbReference type="InterPro" id="IPR006619">
    <property type="entry name" value="PGRP_domain_met/bac"/>
</dbReference>
<sequence>MTVPPASPAHRAQSHVTRRALIGAAGAVAAGAVITPAVTAGPTEPDTPGPDTVGADPVEAGTAGAGTAVAAAARAGLMAETFPVTRAEAAVGEAPVSAAFPIGFVGVRWEGAPEATGGGIRLRGADGTEGAWRAFPTSGCSPADGGGLLIPAGQAAGYELRAPAGATGLRSLALDTTRGPRRAMTVPRHTTRMRGLAYVSRAAWGADESLRYDEDGAERTPAAYHPFQTITVHHTATSNADPHPAATVRGIYQLHTMTNGWGDIGYHFLVDHRGRVYEGRHTGGDGLPGHDADGRVVTAFHVGGCNSGNLGIALIGNLTEQGPSRAARKALTRLVRVLVRQHGVDPYARVTYTNPVDDTRKEVPEISGHRDWMRTKCPGGRMYRELDRLRSAVADGL</sequence>
<feature type="region of interest" description="Disordered" evidence="2">
    <location>
        <begin position="38"/>
        <end position="60"/>
    </location>
</feature>
<reference evidence="5" key="2">
    <citation type="submission" date="2020-09" db="EMBL/GenBank/DDBJ databases">
        <authorList>
            <person name="Sun Q."/>
            <person name="Ohkuma M."/>
        </authorList>
    </citation>
    <scope>NUCLEOTIDE SEQUENCE</scope>
    <source>
        <strain evidence="5">JCM 3131</strain>
    </source>
</reference>
<dbReference type="EMBL" id="BMQK01000002">
    <property type="protein sequence ID" value="GGQ43671.1"/>
    <property type="molecule type" value="Genomic_DNA"/>
</dbReference>
<dbReference type="RefSeq" id="WP_189215449.1">
    <property type="nucleotide sequence ID" value="NZ_BMQK01000002.1"/>
</dbReference>
<gene>
    <name evidence="5" type="ORF">GCM10010145_10300</name>
</gene>
<name>A0A918BBJ2_9ACTN</name>
<dbReference type="InterPro" id="IPR015510">
    <property type="entry name" value="PGRP"/>
</dbReference>
<dbReference type="GO" id="GO:0009253">
    <property type="term" value="P:peptidoglycan catabolic process"/>
    <property type="evidence" value="ECO:0007669"/>
    <property type="project" value="InterPro"/>
</dbReference>
<dbReference type="SUPFAM" id="SSF55846">
    <property type="entry name" value="N-acetylmuramoyl-L-alanine amidase-like"/>
    <property type="match status" value="1"/>
</dbReference>
<comment type="caution">
    <text evidence="5">The sequence shown here is derived from an EMBL/GenBank/DDBJ whole genome shotgun (WGS) entry which is preliminary data.</text>
</comment>
<evidence type="ECO:0008006" key="7">
    <source>
        <dbReference type="Google" id="ProtNLM"/>
    </source>
</evidence>
<comment type="similarity">
    <text evidence="1">Belongs to the N-acetylmuramoyl-L-alanine amidase 2 family.</text>
</comment>
<proteinExistence type="inferred from homology"/>
<dbReference type="InterPro" id="IPR036505">
    <property type="entry name" value="Amidase/PGRP_sf"/>
</dbReference>
<dbReference type="Proteomes" id="UP000620156">
    <property type="component" value="Unassembled WGS sequence"/>
</dbReference>
<evidence type="ECO:0000313" key="6">
    <source>
        <dbReference type="Proteomes" id="UP000620156"/>
    </source>
</evidence>
<dbReference type="GO" id="GO:0008745">
    <property type="term" value="F:N-acetylmuramoyl-L-alanine amidase activity"/>
    <property type="evidence" value="ECO:0007669"/>
    <property type="project" value="InterPro"/>
</dbReference>